<protein>
    <recommendedName>
        <fullName evidence="1">Aminoglycoside phosphotransferase domain-containing protein</fullName>
    </recommendedName>
</protein>
<dbReference type="AlphaFoldDB" id="A0A9P4GFZ9"/>
<keyword evidence="3" id="KW-1185">Reference proteome</keyword>
<sequence>MRTKLEVVTQDYGTETVEQGRALARKELYDTQNPPLDQWFKLKLPYKALDSPDIPSMADIEQGMKHSLLTRSGGCFQVCRIGNLVVKCGTCPRIIQEAENMLFLREHSQVRVPKVYAAFIDPFFVDDNLTTEVFYLVMEFIEGITLTQFIFQGLDEKSQMQICSSLGDQFQLLRSVPAPPEKSFGRIYHQGINPRFALTCSRCKEMAGPYNTYSDLISAMHTSAEWDLMMRTNSLEFTSKEAEFLSQFKPSLEVTEEHKPVLTYLDPRFENMIARPITGDDGEVKDWEVTLIDWDLFFWMPVWMQCAALLERIWFWTEESNLNGPIVHLPELRAKFHGQTLLIAGSSVVKRHD</sequence>
<dbReference type="Proteomes" id="UP000800039">
    <property type="component" value="Unassembled WGS sequence"/>
</dbReference>
<evidence type="ECO:0000313" key="2">
    <source>
        <dbReference type="EMBL" id="KAF1844480.1"/>
    </source>
</evidence>
<name>A0A9P4GFZ9_9PLEO</name>
<dbReference type="EMBL" id="ML976616">
    <property type="protein sequence ID" value="KAF1844480.1"/>
    <property type="molecule type" value="Genomic_DNA"/>
</dbReference>
<feature type="domain" description="Aminoglycoside phosphotransferase" evidence="1">
    <location>
        <begin position="93"/>
        <end position="318"/>
    </location>
</feature>
<reference evidence="2" key="1">
    <citation type="submission" date="2020-01" db="EMBL/GenBank/DDBJ databases">
        <authorList>
            <consortium name="DOE Joint Genome Institute"/>
            <person name="Haridas S."/>
            <person name="Albert R."/>
            <person name="Binder M."/>
            <person name="Bloem J."/>
            <person name="Labutti K."/>
            <person name="Salamov A."/>
            <person name="Andreopoulos B."/>
            <person name="Baker S.E."/>
            <person name="Barry K."/>
            <person name="Bills G."/>
            <person name="Bluhm B.H."/>
            <person name="Cannon C."/>
            <person name="Castanera R."/>
            <person name="Culley D.E."/>
            <person name="Daum C."/>
            <person name="Ezra D."/>
            <person name="Gonzalez J.B."/>
            <person name="Henrissat B."/>
            <person name="Kuo A."/>
            <person name="Liang C."/>
            <person name="Lipzen A."/>
            <person name="Lutzoni F."/>
            <person name="Magnuson J."/>
            <person name="Mondo S."/>
            <person name="Nolan M."/>
            <person name="Ohm R."/>
            <person name="Pangilinan J."/>
            <person name="Park H.-J."/>
            <person name="Ramirez L."/>
            <person name="Alfaro M."/>
            <person name="Sun H."/>
            <person name="Tritt A."/>
            <person name="Yoshinaga Y."/>
            <person name="Zwiers L.-H."/>
            <person name="Turgeon B.G."/>
            <person name="Goodwin S.B."/>
            <person name="Spatafora J.W."/>
            <person name="Crous P.W."/>
            <person name="Grigoriev I.V."/>
        </authorList>
    </citation>
    <scope>NUCLEOTIDE SEQUENCE</scope>
    <source>
        <strain evidence="2">CBS 394.84</strain>
    </source>
</reference>
<organism evidence="2 3">
    <name type="scientific">Cucurbitaria berberidis CBS 394.84</name>
    <dbReference type="NCBI Taxonomy" id="1168544"/>
    <lineage>
        <taxon>Eukaryota</taxon>
        <taxon>Fungi</taxon>
        <taxon>Dikarya</taxon>
        <taxon>Ascomycota</taxon>
        <taxon>Pezizomycotina</taxon>
        <taxon>Dothideomycetes</taxon>
        <taxon>Pleosporomycetidae</taxon>
        <taxon>Pleosporales</taxon>
        <taxon>Pleosporineae</taxon>
        <taxon>Cucurbitariaceae</taxon>
        <taxon>Cucurbitaria</taxon>
    </lineage>
</organism>
<dbReference type="InterPro" id="IPR002575">
    <property type="entry name" value="Aminoglycoside_PTrfase"/>
</dbReference>
<dbReference type="GeneID" id="63849038"/>
<gene>
    <name evidence="2" type="ORF">K460DRAFT_354394</name>
</gene>
<dbReference type="SUPFAM" id="SSF56112">
    <property type="entry name" value="Protein kinase-like (PK-like)"/>
    <property type="match status" value="1"/>
</dbReference>
<accession>A0A9P4GFZ9</accession>
<dbReference type="PANTHER" id="PTHR21310:SF48">
    <property type="entry name" value="AMINOGLYCOSIDE PHOSPHOTRANSFERASE DOMAIN-CONTAINING PROTEIN"/>
    <property type="match status" value="1"/>
</dbReference>
<proteinExistence type="predicted"/>
<dbReference type="RefSeq" id="XP_040787043.1">
    <property type="nucleotide sequence ID" value="XM_040931786.1"/>
</dbReference>
<dbReference type="InterPro" id="IPR011009">
    <property type="entry name" value="Kinase-like_dom_sf"/>
</dbReference>
<dbReference type="Pfam" id="PF01636">
    <property type="entry name" value="APH"/>
    <property type="match status" value="1"/>
</dbReference>
<comment type="caution">
    <text evidence="2">The sequence shown here is derived from an EMBL/GenBank/DDBJ whole genome shotgun (WGS) entry which is preliminary data.</text>
</comment>
<dbReference type="OrthoDB" id="4177236at2759"/>
<dbReference type="InterPro" id="IPR051678">
    <property type="entry name" value="AGP_Transferase"/>
</dbReference>
<evidence type="ECO:0000259" key="1">
    <source>
        <dbReference type="Pfam" id="PF01636"/>
    </source>
</evidence>
<evidence type="ECO:0000313" key="3">
    <source>
        <dbReference type="Proteomes" id="UP000800039"/>
    </source>
</evidence>
<dbReference type="PANTHER" id="PTHR21310">
    <property type="entry name" value="AMINOGLYCOSIDE PHOSPHOTRANSFERASE-RELATED-RELATED"/>
    <property type="match status" value="1"/>
</dbReference>